<protein>
    <submittedName>
        <fullName evidence="2">Uncharacterized protein</fullName>
    </submittedName>
</protein>
<dbReference type="Proteomes" id="UP001257948">
    <property type="component" value="Unassembled WGS sequence"/>
</dbReference>
<keyword evidence="1" id="KW-0812">Transmembrane</keyword>
<sequence>MNRTPYRESVLMREPLKSILVALSLVSFFAVGGLFGATALGVFFALWCVSLLYAGFRFARKLLREAEEDRARSVKAHAAVMADRMMAAQRQGFAYEASSAELAEGFGRIPQDVPDRLIEEERVIARHAAGLVAEGVLRMEVDGFPVTVFDLEVINYDDVADLKRRGSYSRAAEAAKDYLTVCVVTLPVPLPYLASAWLFDREAAHTADADFAEVVMSVPLVRQAVLDVEPPWPWSVQQDRLISCELSGAGLDVPAALALAARLAQVSGAFPWTDLERFRLSAPEPRPQYTLWASLGQYTPVIHNPWVRRWDAQEIGRSGLRAYRSHSEVLKIEAVSAHPST</sequence>
<feature type="transmembrane region" description="Helical" evidence="1">
    <location>
        <begin position="20"/>
        <end position="53"/>
    </location>
</feature>
<keyword evidence="1" id="KW-0472">Membrane</keyword>
<comment type="caution">
    <text evidence="2">The sequence shown here is derived from an EMBL/GenBank/DDBJ whole genome shotgun (WGS) entry which is preliminary data.</text>
</comment>
<organism evidence="2 3">
    <name type="scientific">Streptomyces justiciae</name>
    <dbReference type="NCBI Taxonomy" id="2780140"/>
    <lineage>
        <taxon>Bacteria</taxon>
        <taxon>Bacillati</taxon>
        <taxon>Actinomycetota</taxon>
        <taxon>Actinomycetes</taxon>
        <taxon>Kitasatosporales</taxon>
        <taxon>Streptomycetaceae</taxon>
        <taxon>Streptomyces</taxon>
    </lineage>
</organism>
<evidence type="ECO:0000313" key="3">
    <source>
        <dbReference type="Proteomes" id="UP001257948"/>
    </source>
</evidence>
<evidence type="ECO:0000256" key="1">
    <source>
        <dbReference type="SAM" id="Phobius"/>
    </source>
</evidence>
<reference evidence="3" key="1">
    <citation type="submission" date="2023-07" db="EMBL/GenBank/DDBJ databases">
        <title>Draft genome sequence of the endophytic actinobacterium Streptomyces justiciae WPN32, a potential antibiotic producer.</title>
        <authorList>
            <person name="Yasawong M."/>
            <person name="Pana W."/>
            <person name="Ganta P."/>
            <person name="Santapan N."/>
            <person name="Songngamsuk T."/>
            <person name="Phatcharaharikarn M."/>
            <person name="Kerdtoob S."/>
            <person name="Nantapong N."/>
        </authorList>
    </citation>
    <scope>NUCLEOTIDE SEQUENCE [LARGE SCALE GENOMIC DNA]</scope>
    <source>
        <strain evidence="3">WPN32</strain>
    </source>
</reference>
<name>A0ABU3LNM1_9ACTN</name>
<accession>A0ABU3LNM1</accession>
<dbReference type="RefSeq" id="WP_314198734.1">
    <property type="nucleotide sequence ID" value="NZ_JAVTLL010000003.1"/>
</dbReference>
<keyword evidence="3" id="KW-1185">Reference proteome</keyword>
<dbReference type="EMBL" id="JAVTLL010000003">
    <property type="protein sequence ID" value="MDT7840228.1"/>
    <property type="molecule type" value="Genomic_DNA"/>
</dbReference>
<proteinExistence type="predicted"/>
<keyword evidence="1" id="KW-1133">Transmembrane helix</keyword>
<evidence type="ECO:0000313" key="2">
    <source>
        <dbReference type="EMBL" id="MDT7840228.1"/>
    </source>
</evidence>
<gene>
    <name evidence="2" type="ORF">RQC66_05755</name>
</gene>